<dbReference type="RefSeq" id="WP_100287903.1">
    <property type="nucleotide sequence ID" value="NZ_PHHA01000003.1"/>
</dbReference>
<comment type="similarity">
    <text evidence="7">Belongs to the FtsB family.</text>
</comment>
<dbReference type="PANTHER" id="PTHR37485">
    <property type="entry name" value="CELL DIVISION PROTEIN FTSB"/>
    <property type="match status" value="1"/>
</dbReference>
<dbReference type="InterPro" id="IPR007060">
    <property type="entry name" value="FtsL/DivIC"/>
</dbReference>
<reference evidence="8 9" key="1">
    <citation type="submission" date="2017-11" db="EMBL/GenBank/DDBJ databases">
        <title>Reclassification of Bisgaard taxon 7 as Conservatibacter flavescens gen. nov., sp. nov.</title>
        <authorList>
            <person name="Christensen H."/>
        </authorList>
    </citation>
    <scope>NUCLEOTIDE SEQUENCE [LARGE SCALE GENOMIC DNA]</scope>
    <source>
        <strain evidence="8 9">7_4</strain>
    </source>
</reference>
<keyword evidence="5 7" id="KW-0472">Membrane</keyword>
<feature type="coiled-coil region" evidence="7">
    <location>
        <begin position="29"/>
        <end position="70"/>
    </location>
</feature>
<dbReference type="GO" id="GO:0032153">
    <property type="term" value="C:cell division site"/>
    <property type="evidence" value="ECO:0007669"/>
    <property type="project" value="UniProtKB-UniRule"/>
</dbReference>
<evidence type="ECO:0000256" key="4">
    <source>
        <dbReference type="ARBA" id="ARBA00022989"/>
    </source>
</evidence>
<evidence type="ECO:0000256" key="2">
    <source>
        <dbReference type="ARBA" id="ARBA00022618"/>
    </source>
</evidence>
<evidence type="ECO:0000256" key="3">
    <source>
        <dbReference type="ARBA" id="ARBA00022692"/>
    </source>
</evidence>
<keyword evidence="3 7" id="KW-0812">Transmembrane</keyword>
<dbReference type="HAMAP" id="MF_00599">
    <property type="entry name" value="FtsB"/>
    <property type="match status" value="1"/>
</dbReference>
<keyword evidence="2 7" id="KW-0132">Cell division</keyword>
<gene>
    <name evidence="7" type="primary">ftsB</name>
    <name evidence="8" type="ORF">CVP05_02025</name>
</gene>
<dbReference type="GO" id="GO:0005886">
    <property type="term" value="C:plasma membrane"/>
    <property type="evidence" value="ECO:0007669"/>
    <property type="project" value="UniProtKB-SubCell"/>
</dbReference>
<comment type="subcellular location">
    <subcellularLocation>
        <location evidence="7">Cell inner membrane</location>
        <topology evidence="7">Single-pass type II membrane protein</topology>
    </subcellularLocation>
    <text evidence="7">Localizes to the division septum.</text>
</comment>
<name>A0A2M8S4A6_9PAST</name>
<evidence type="ECO:0000313" key="8">
    <source>
        <dbReference type="EMBL" id="PJG85971.1"/>
    </source>
</evidence>
<comment type="caution">
    <text evidence="8">The sequence shown here is derived from an EMBL/GenBank/DDBJ whole genome shotgun (WGS) entry which is preliminary data.</text>
</comment>
<keyword evidence="7" id="KW-0175">Coiled coil</keyword>
<dbReference type="Proteomes" id="UP000229329">
    <property type="component" value="Unassembled WGS sequence"/>
</dbReference>
<sequence>MRIFIFILAGLLVYFQYNFWFGKNGYSTYRNIGEEIAIQKAENEKLSQRNQLVAAEIKDLKEGIDAVEERARLTYEMVKPDETFYRVVKENK</sequence>
<evidence type="ECO:0000256" key="1">
    <source>
        <dbReference type="ARBA" id="ARBA00022475"/>
    </source>
</evidence>
<evidence type="ECO:0000256" key="6">
    <source>
        <dbReference type="ARBA" id="ARBA00023306"/>
    </source>
</evidence>
<evidence type="ECO:0000313" key="9">
    <source>
        <dbReference type="Proteomes" id="UP000229329"/>
    </source>
</evidence>
<feature type="topological domain" description="Periplasmic" evidence="7">
    <location>
        <begin position="22"/>
        <end position="92"/>
    </location>
</feature>
<keyword evidence="9" id="KW-1185">Reference proteome</keyword>
<comment type="function">
    <text evidence="7">Essential cell division protein. May link together the upstream cell division proteins, which are predominantly cytoplasmic, with the downstream cell division proteins, which are predominantly periplasmic.</text>
</comment>
<dbReference type="EMBL" id="PHHA01000003">
    <property type="protein sequence ID" value="PJG85971.1"/>
    <property type="molecule type" value="Genomic_DNA"/>
</dbReference>
<dbReference type="PANTHER" id="PTHR37485:SF1">
    <property type="entry name" value="CELL DIVISION PROTEIN FTSB"/>
    <property type="match status" value="1"/>
</dbReference>
<proteinExistence type="inferred from homology"/>
<keyword evidence="6 7" id="KW-0131">Cell cycle</keyword>
<dbReference type="Pfam" id="PF04977">
    <property type="entry name" value="DivIC"/>
    <property type="match status" value="1"/>
</dbReference>
<dbReference type="NCBIfam" id="NF002058">
    <property type="entry name" value="PRK00888.1"/>
    <property type="match status" value="1"/>
</dbReference>
<protein>
    <recommendedName>
        <fullName evidence="7">Cell division protein FtsB</fullName>
    </recommendedName>
</protein>
<comment type="subunit">
    <text evidence="7">Part of a complex composed of FtsB, FtsL and FtsQ.</text>
</comment>
<accession>A0A2M8S4A6</accession>
<dbReference type="GO" id="GO:0043093">
    <property type="term" value="P:FtsZ-dependent cytokinesis"/>
    <property type="evidence" value="ECO:0007669"/>
    <property type="project" value="UniProtKB-UniRule"/>
</dbReference>
<dbReference type="InterPro" id="IPR023081">
    <property type="entry name" value="Cell_div_FtsB"/>
</dbReference>
<dbReference type="AlphaFoldDB" id="A0A2M8S4A6"/>
<organism evidence="8 9">
    <name type="scientific">Conservatibacter flavescens</name>
    <dbReference type="NCBI Taxonomy" id="28161"/>
    <lineage>
        <taxon>Bacteria</taxon>
        <taxon>Pseudomonadati</taxon>
        <taxon>Pseudomonadota</taxon>
        <taxon>Gammaproteobacteria</taxon>
        <taxon>Pasteurellales</taxon>
        <taxon>Pasteurellaceae</taxon>
        <taxon>Conservatibacter</taxon>
    </lineage>
</organism>
<keyword evidence="4 7" id="KW-1133">Transmembrane helix</keyword>
<evidence type="ECO:0000256" key="7">
    <source>
        <dbReference type="HAMAP-Rule" id="MF_00599"/>
    </source>
</evidence>
<dbReference type="GO" id="GO:0030428">
    <property type="term" value="C:cell septum"/>
    <property type="evidence" value="ECO:0007669"/>
    <property type="project" value="TreeGrafter"/>
</dbReference>
<keyword evidence="7" id="KW-0997">Cell inner membrane</keyword>
<dbReference type="OrthoDB" id="7061211at2"/>
<keyword evidence="1 7" id="KW-1003">Cell membrane</keyword>
<evidence type="ECO:0000256" key="5">
    <source>
        <dbReference type="ARBA" id="ARBA00023136"/>
    </source>
</evidence>
<feature type="topological domain" description="Cytoplasmic" evidence="7">
    <location>
        <begin position="1"/>
        <end position="3"/>
    </location>
</feature>